<dbReference type="PANTHER" id="PTHR33678:SF1">
    <property type="entry name" value="BLL1576 PROTEIN"/>
    <property type="match status" value="1"/>
</dbReference>
<dbReference type="Pfam" id="PF03050">
    <property type="entry name" value="DDE_Tnp_IS66"/>
    <property type="match status" value="1"/>
</dbReference>
<dbReference type="InterPro" id="IPR052344">
    <property type="entry name" value="Transposase-related"/>
</dbReference>
<dbReference type="InterPro" id="IPR004291">
    <property type="entry name" value="Transposase_IS66_central"/>
</dbReference>
<accession>A0A4Q1UCP5</accession>
<reference evidence="2 3" key="1">
    <citation type="submission" date="2017-03" db="EMBL/GenBank/DDBJ databases">
        <authorList>
            <person name="Safronova V.I."/>
            <person name="Sazanova A.L."/>
            <person name="Chirak E.R."/>
        </authorList>
    </citation>
    <scope>NUCLEOTIDE SEQUENCE [LARGE SCALE GENOMIC DNA]</scope>
    <source>
        <strain evidence="2 3">Tri-43</strain>
    </source>
</reference>
<proteinExistence type="predicted"/>
<gene>
    <name evidence="2" type="ORF">B5P46_06750</name>
</gene>
<sequence>MEGRSDQRLRNWLTHHRACVAGKSPLGEALAYIAKYWDGLGVFPTDGGIEIDNNSVERKIRPIALNRKVRIPGTMSPFSD</sequence>
<evidence type="ECO:0000313" key="3">
    <source>
        <dbReference type="Proteomes" id="UP000290767"/>
    </source>
</evidence>
<dbReference type="PANTHER" id="PTHR33678">
    <property type="entry name" value="BLL1576 PROTEIN"/>
    <property type="match status" value="1"/>
</dbReference>
<dbReference type="Proteomes" id="UP000290767">
    <property type="component" value="Unassembled WGS sequence"/>
</dbReference>
<feature type="domain" description="Transposase IS66 central" evidence="1">
    <location>
        <begin position="7"/>
        <end position="69"/>
    </location>
</feature>
<comment type="caution">
    <text evidence="2">The sequence shown here is derived from an EMBL/GenBank/DDBJ whole genome shotgun (WGS) entry which is preliminary data.</text>
</comment>
<dbReference type="EMBL" id="MZMU01000003">
    <property type="protein sequence ID" value="RXT29423.1"/>
    <property type="molecule type" value="Genomic_DNA"/>
</dbReference>
<organism evidence="2 3">
    <name type="scientific">Rhizobium leguminosarum</name>
    <dbReference type="NCBI Taxonomy" id="384"/>
    <lineage>
        <taxon>Bacteria</taxon>
        <taxon>Pseudomonadati</taxon>
        <taxon>Pseudomonadota</taxon>
        <taxon>Alphaproteobacteria</taxon>
        <taxon>Hyphomicrobiales</taxon>
        <taxon>Rhizobiaceae</taxon>
        <taxon>Rhizobium/Agrobacterium group</taxon>
        <taxon>Rhizobium</taxon>
    </lineage>
</organism>
<evidence type="ECO:0000313" key="2">
    <source>
        <dbReference type="EMBL" id="RXT29423.1"/>
    </source>
</evidence>
<dbReference type="AlphaFoldDB" id="A0A4Q1UCP5"/>
<protein>
    <recommendedName>
        <fullName evidence="1">Transposase IS66 central domain-containing protein</fullName>
    </recommendedName>
</protein>
<evidence type="ECO:0000259" key="1">
    <source>
        <dbReference type="Pfam" id="PF03050"/>
    </source>
</evidence>
<name>A0A4Q1UCP5_RHILE</name>